<evidence type="ECO:0000313" key="2">
    <source>
        <dbReference type="EMBL" id="GAJ28909.1"/>
    </source>
</evidence>
<comment type="caution">
    <text evidence="2">The sequence shown here is derived from an EMBL/GenBank/DDBJ whole genome shotgun (WGS) entry which is preliminary data.</text>
</comment>
<keyword evidence="1" id="KW-1133">Transmembrane helix</keyword>
<reference evidence="2 3" key="2">
    <citation type="journal article" date="2014" name="FEMS Microbiol. Lett.">
        <title>Draft genomic DNA sequence of the facultatively methylotrophic bacterium Acidomonas methanolica type strain MB58.</title>
        <authorList>
            <person name="Higashiura N."/>
            <person name="Hadano H."/>
            <person name="Hirakawa H."/>
            <person name="Matsutani M."/>
            <person name="Takabe S."/>
            <person name="Matsushita K."/>
            <person name="Azuma Y."/>
        </authorList>
    </citation>
    <scope>NUCLEOTIDE SEQUENCE [LARGE SCALE GENOMIC DNA]</scope>
    <source>
        <strain evidence="2 3">MB58</strain>
    </source>
</reference>
<organism evidence="2 3">
    <name type="scientific">Acidomonas methanolica NBRC 104435</name>
    <dbReference type="NCBI Taxonomy" id="1231351"/>
    <lineage>
        <taxon>Bacteria</taxon>
        <taxon>Pseudomonadati</taxon>
        <taxon>Pseudomonadota</taxon>
        <taxon>Alphaproteobacteria</taxon>
        <taxon>Acetobacterales</taxon>
        <taxon>Acetobacteraceae</taxon>
        <taxon>Acidomonas</taxon>
    </lineage>
</organism>
<feature type="transmembrane region" description="Helical" evidence="1">
    <location>
        <begin position="12"/>
        <end position="33"/>
    </location>
</feature>
<keyword evidence="3" id="KW-1185">Reference proteome</keyword>
<dbReference type="RefSeq" id="WP_256888105.1">
    <property type="nucleotide sequence ID" value="NZ_BAND01000038.1"/>
</dbReference>
<keyword evidence="1" id="KW-0812">Transmembrane</keyword>
<accession>A0A023D4B6</accession>
<evidence type="ECO:0000256" key="1">
    <source>
        <dbReference type="SAM" id="Phobius"/>
    </source>
</evidence>
<proteinExistence type="predicted"/>
<dbReference type="EMBL" id="BAND01000038">
    <property type="protein sequence ID" value="GAJ28909.1"/>
    <property type="molecule type" value="Genomic_DNA"/>
</dbReference>
<protein>
    <submittedName>
        <fullName evidence="2">Uncharacterized protein</fullName>
    </submittedName>
</protein>
<gene>
    <name evidence="2" type="ORF">Amme_038_158</name>
</gene>
<reference evidence="3" key="1">
    <citation type="journal article" date="2014" name="FEMS Microbiol. Lett.">
        <title>Draft Genomic DNA Sequence of the Facultatively Methylotrophic Bacterium Acidomonas methanolica type strain MB58.</title>
        <authorList>
            <person name="Higashiura N."/>
            <person name="Hadano H."/>
            <person name="Hirakawa H."/>
            <person name="Matsutani M."/>
            <person name="Takabe S."/>
            <person name="Matsushita K."/>
            <person name="Azuma Y."/>
        </authorList>
    </citation>
    <scope>NUCLEOTIDE SEQUENCE [LARGE SCALE GENOMIC DNA]</scope>
    <source>
        <strain evidence="3">MB58</strain>
    </source>
</reference>
<sequence>MARKEESFVGWGVIGLLALFGFGVAAVLVTAMANGGPALEFIP</sequence>
<name>A0A023D4B6_ACIMT</name>
<dbReference type="Proteomes" id="UP000019760">
    <property type="component" value="Unassembled WGS sequence"/>
</dbReference>
<dbReference type="AlphaFoldDB" id="A0A023D4B6"/>
<keyword evidence="1" id="KW-0472">Membrane</keyword>
<evidence type="ECO:0000313" key="3">
    <source>
        <dbReference type="Proteomes" id="UP000019760"/>
    </source>
</evidence>